<feature type="domain" description="K Homology" evidence="3">
    <location>
        <begin position="261"/>
        <end position="289"/>
    </location>
</feature>
<keyword evidence="5" id="KW-1185">Reference proteome</keyword>
<evidence type="ECO:0000259" key="3">
    <source>
        <dbReference type="Pfam" id="PF00013"/>
    </source>
</evidence>
<dbReference type="InterPro" id="IPR035979">
    <property type="entry name" value="RBD_domain_sf"/>
</dbReference>
<evidence type="ECO:0000256" key="1">
    <source>
        <dbReference type="PROSITE-ProRule" id="PRU00117"/>
    </source>
</evidence>
<dbReference type="AlphaFoldDB" id="A0A8T2PAM4"/>
<reference evidence="4" key="1">
    <citation type="thesis" date="2021" institute="BYU ScholarsArchive" country="Provo, UT, USA">
        <title>Applications of and Algorithms for Genome Assembly and Genomic Analyses with an Emphasis on Marine Teleosts.</title>
        <authorList>
            <person name="Pickett B.D."/>
        </authorList>
    </citation>
    <scope>NUCLEOTIDE SEQUENCE</scope>
    <source>
        <strain evidence="4">HI-2016</strain>
    </source>
</reference>
<dbReference type="Pfam" id="PF00013">
    <property type="entry name" value="KH_1"/>
    <property type="match status" value="1"/>
</dbReference>
<organism evidence="4 5">
    <name type="scientific">Albula glossodonta</name>
    <name type="common">roundjaw bonefish</name>
    <dbReference type="NCBI Taxonomy" id="121402"/>
    <lineage>
        <taxon>Eukaryota</taxon>
        <taxon>Metazoa</taxon>
        <taxon>Chordata</taxon>
        <taxon>Craniata</taxon>
        <taxon>Vertebrata</taxon>
        <taxon>Euteleostomi</taxon>
        <taxon>Actinopterygii</taxon>
        <taxon>Neopterygii</taxon>
        <taxon>Teleostei</taxon>
        <taxon>Albuliformes</taxon>
        <taxon>Albulidae</taxon>
        <taxon>Albula</taxon>
    </lineage>
</organism>
<protein>
    <recommendedName>
        <fullName evidence="3">K Homology domain-containing protein</fullName>
    </recommendedName>
</protein>
<name>A0A8T2PAM4_9TELE</name>
<dbReference type="PROSITE" id="PS50084">
    <property type="entry name" value="KH_TYPE_1"/>
    <property type="match status" value="1"/>
</dbReference>
<dbReference type="SUPFAM" id="SSF54928">
    <property type="entry name" value="RNA-binding domain, RBD"/>
    <property type="match status" value="1"/>
</dbReference>
<keyword evidence="1" id="KW-0694">RNA-binding</keyword>
<feature type="region of interest" description="Disordered" evidence="2">
    <location>
        <begin position="218"/>
        <end position="255"/>
    </location>
</feature>
<accession>A0A8T2PAM4</accession>
<dbReference type="Proteomes" id="UP000824540">
    <property type="component" value="Unassembled WGS sequence"/>
</dbReference>
<gene>
    <name evidence="4" type="ORF">JZ751_027722</name>
</gene>
<comment type="caution">
    <text evidence="4">The sequence shown here is derived from an EMBL/GenBank/DDBJ whole genome shotgun (WGS) entry which is preliminary data.</text>
</comment>
<dbReference type="GO" id="GO:0003723">
    <property type="term" value="F:RNA binding"/>
    <property type="evidence" value="ECO:0007669"/>
    <property type="project" value="UniProtKB-UniRule"/>
</dbReference>
<evidence type="ECO:0000313" key="4">
    <source>
        <dbReference type="EMBL" id="KAG9349279.1"/>
    </source>
</evidence>
<feature type="region of interest" description="Disordered" evidence="2">
    <location>
        <begin position="286"/>
        <end position="305"/>
    </location>
</feature>
<evidence type="ECO:0000313" key="5">
    <source>
        <dbReference type="Proteomes" id="UP000824540"/>
    </source>
</evidence>
<dbReference type="InterPro" id="IPR012677">
    <property type="entry name" value="Nucleotide-bd_a/b_plait_sf"/>
</dbReference>
<proteinExistence type="predicted"/>
<dbReference type="Gene3D" id="3.30.1370.10">
    <property type="entry name" value="K Homology domain, type 1"/>
    <property type="match status" value="1"/>
</dbReference>
<dbReference type="EMBL" id="JAFBMS010000009">
    <property type="protein sequence ID" value="KAG9349279.1"/>
    <property type="molecule type" value="Genomic_DNA"/>
</dbReference>
<dbReference type="OrthoDB" id="752362at2759"/>
<dbReference type="InterPro" id="IPR004088">
    <property type="entry name" value="KH_dom_type_1"/>
</dbReference>
<dbReference type="SUPFAM" id="SSF54791">
    <property type="entry name" value="Eukaryotic type KH-domain (KH-domain type I)"/>
    <property type="match status" value="1"/>
</dbReference>
<dbReference type="InterPro" id="IPR036612">
    <property type="entry name" value="KH_dom_type_1_sf"/>
</dbReference>
<evidence type="ECO:0000256" key="2">
    <source>
        <dbReference type="SAM" id="MobiDB-lite"/>
    </source>
</evidence>
<sequence length="305" mass="33365">MLWVIFRGKGVWWLGYRSGTEPLRMSRAERRKMAATLPASGERCQLVTPHKTQLSNARSAPRITFFPVVWKMSPTPSKTLIRHLVQADGKPSQLLPEVPAWSWAIDALVTWDSHKPPRNQADSQPLIPPPPPPCLPAYPGFLKSCLLSAVSIASLTQLNIPGADQGAWVLIPVNTDTETAVVNVTYATKEEAKAAIEKLTGHQFEDYSFRVSYILDVDAAPPPQTPRARRVGRPQRDEDPSQPGPSGGLTGSRHQQQDFPLRILVPTQFVGAIIGKEGLTIKNVTKQTQSNNAGGPPEIKAAGKK</sequence>
<dbReference type="Gene3D" id="3.30.70.330">
    <property type="match status" value="1"/>
</dbReference>